<feature type="transmembrane region" description="Helical" evidence="6">
    <location>
        <begin position="106"/>
        <end position="128"/>
    </location>
</feature>
<dbReference type="GO" id="GO:0005886">
    <property type="term" value="C:plasma membrane"/>
    <property type="evidence" value="ECO:0007669"/>
    <property type="project" value="UniProtKB-SubCell"/>
</dbReference>
<proteinExistence type="predicted"/>
<gene>
    <name evidence="8" type="ORF">CLV43_11450</name>
</gene>
<dbReference type="EMBL" id="PVTF01000014">
    <property type="protein sequence ID" value="PRY35132.1"/>
    <property type="molecule type" value="Genomic_DNA"/>
</dbReference>
<evidence type="ECO:0000256" key="4">
    <source>
        <dbReference type="ARBA" id="ARBA00023136"/>
    </source>
</evidence>
<organism evidence="8 9">
    <name type="scientific">Umezawaea tangerina</name>
    <dbReference type="NCBI Taxonomy" id="84725"/>
    <lineage>
        <taxon>Bacteria</taxon>
        <taxon>Bacillati</taxon>
        <taxon>Actinomycetota</taxon>
        <taxon>Actinomycetes</taxon>
        <taxon>Pseudonocardiales</taxon>
        <taxon>Pseudonocardiaceae</taxon>
        <taxon>Umezawaea</taxon>
    </lineage>
</organism>
<dbReference type="Gene3D" id="1.20.1250.20">
    <property type="entry name" value="MFS general substrate transporter like domains"/>
    <property type="match status" value="1"/>
</dbReference>
<evidence type="ECO:0000256" key="3">
    <source>
        <dbReference type="ARBA" id="ARBA00022989"/>
    </source>
</evidence>
<feature type="transmembrane region" description="Helical" evidence="6">
    <location>
        <begin position="172"/>
        <end position="192"/>
    </location>
</feature>
<evidence type="ECO:0000256" key="2">
    <source>
        <dbReference type="ARBA" id="ARBA00022692"/>
    </source>
</evidence>
<keyword evidence="2 6" id="KW-0812">Transmembrane</keyword>
<dbReference type="AlphaFoldDB" id="A0A2T0SNY5"/>
<accession>A0A2T0SNY5</accession>
<comment type="caution">
    <text evidence="8">The sequence shown here is derived from an EMBL/GenBank/DDBJ whole genome shotgun (WGS) entry which is preliminary data.</text>
</comment>
<name>A0A2T0SNY5_9PSEU</name>
<dbReference type="Pfam" id="PF07690">
    <property type="entry name" value="MFS_1"/>
    <property type="match status" value="1"/>
</dbReference>
<dbReference type="PANTHER" id="PTHR11360:SF284">
    <property type="entry name" value="EG:103B4.3 PROTEIN-RELATED"/>
    <property type="match status" value="1"/>
</dbReference>
<keyword evidence="4 6" id="KW-0472">Membrane</keyword>
<dbReference type="PROSITE" id="PS50850">
    <property type="entry name" value="MFS"/>
    <property type="match status" value="1"/>
</dbReference>
<dbReference type="SUPFAM" id="SSF103473">
    <property type="entry name" value="MFS general substrate transporter"/>
    <property type="match status" value="1"/>
</dbReference>
<sequence length="418" mass="43759">MTRTAGRITAFVLFATTVSFLISMAGSSLKSTVQVLFLPIADGLDVNRGTLAIATTLFAVVTALVSSAVGHLAERIGAVPVLAIGAATTGGVLILCAYATDIWMFVLAYGVLGAIGCTMLSFVPLGVLADQLFRGRNAGFVYAVLTNGAAVGFIVLVPLWTFLGTTLTWNRILLAVGVVFIAVLLPLSLVLVKYSARQGGRPTPSETTLWQGIRTTFQNKRVRGLILPFFACGTTMAFIDVHLFPHMHDHGVAPAVSSLSFVLLGVLEIIGSLVAGRLCDKGLIRTTLMGAYLIRAASMLLLPFFDSAAIVLLFGAIFGASYLATVVATTVWITQIVPKGTRGTALGVLWSLHMVAVALSSQVGAIIADVEHSYLPMILGCAALTTAAAILISRQPDPNETPTAPTNTTPVAATTAVE</sequence>
<dbReference type="InterPro" id="IPR011701">
    <property type="entry name" value="MFS"/>
</dbReference>
<evidence type="ECO:0000256" key="5">
    <source>
        <dbReference type="SAM" id="MobiDB-lite"/>
    </source>
</evidence>
<protein>
    <submittedName>
        <fullName evidence="8">Putative MFS family arabinose efflux permease</fullName>
    </submittedName>
</protein>
<dbReference type="RefSeq" id="WP_146175057.1">
    <property type="nucleotide sequence ID" value="NZ_PVTF01000014.1"/>
</dbReference>
<evidence type="ECO:0000256" key="1">
    <source>
        <dbReference type="ARBA" id="ARBA00004651"/>
    </source>
</evidence>
<feature type="transmembrane region" description="Helical" evidence="6">
    <location>
        <begin position="345"/>
        <end position="368"/>
    </location>
</feature>
<dbReference type="PANTHER" id="PTHR11360">
    <property type="entry name" value="MONOCARBOXYLATE TRANSPORTER"/>
    <property type="match status" value="1"/>
</dbReference>
<dbReference type="OrthoDB" id="146345at2"/>
<feature type="transmembrane region" description="Helical" evidence="6">
    <location>
        <begin position="140"/>
        <end position="160"/>
    </location>
</feature>
<dbReference type="InterPro" id="IPR050327">
    <property type="entry name" value="Proton-linked_MCT"/>
</dbReference>
<feature type="region of interest" description="Disordered" evidence="5">
    <location>
        <begin position="395"/>
        <end position="418"/>
    </location>
</feature>
<evidence type="ECO:0000259" key="7">
    <source>
        <dbReference type="PROSITE" id="PS50850"/>
    </source>
</evidence>
<evidence type="ECO:0000313" key="9">
    <source>
        <dbReference type="Proteomes" id="UP000239494"/>
    </source>
</evidence>
<dbReference type="Proteomes" id="UP000239494">
    <property type="component" value="Unassembled WGS sequence"/>
</dbReference>
<feature type="transmembrane region" description="Helical" evidence="6">
    <location>
        <begin position="256"/>
        <end position="275"/>
    </location>
</feature>
<feature type="transmembrane region" description="Helical" evidence="6">
    <location>
        <begin position="374"/>
        <end position="392"/>
    </location>
</feature>
<dbReference type="InterPro" id="IPR036259">
    <property type="entry name" value="MFS_trans_sf"/>
</dbReference>
<keyword evidence="3 6" id="KW-1133">Transmembrane helix</keyword>
<feature type="transmembrane region" description="Helical" evidence="6">
    <location>
        <begin position="49"/>
        <end position="69"/>
    </location>
</feature>
<feature type="transmembrane region" description="Helical" evidence="6">
    <location>
        <begin position="287"/>
        <end position="305"/>
    </location>
</feature>
<feature type="transmembrane region" description="Helical" evidence="6">
    <location>
        <begin position="311"/>
        <end position="333"/>
    </location>
</feature>
<dbReference type="InterPro" id="IPR020846">
    <property type="entry name" value="MFS_dom"/>
</dbReference>
<keyword evidence="9" id="KW-1185">Reference proteome</keyword>
<evidence type="ECO:0000313" key="8">
    <source>
        <dbReference type="EMBL" id="PRY35132.1"/>
    </source>
</evidence>
<evidence type="ECO:0000256" key="6">
    <source>
        <dbReference type="SAM" id="Phobius"/>
    </source>
</evidence>
<feature type="transmembrane region" description="Helical" evidence="6">
    <location>
        <begin position="224"/>
        <end position="244"/>
    </location>
</feature>
<comment type="subcellular location">
    <subcellularLocation>
        <location evidence="1">Cell membrane</location>
        <topology evidence="1">Multi-pass membrane protein</topology>
    </subcellularLocation>
</comment>
<feature type="transmembrane region" description="Helical" evidence="6">
    <location>
        <begin position="81"/>
        <end position="100"/>
    </location>
</feature>
<dbReference type="GO" id="GO:0022857">
    <property type="term" value="F:transmembrane transporter activity"/>
    <property type="evidence" value="ECO:0007669"/>
    <property type="project" value="InterPro"/>
</dbReference>
<reference evidence="8 9" key="1">
    <citation type="submission" date="2018-03" db="EMBL/GenBank/DDBJ databases">
        <title>Genomic Encyclopedia of Archaeal and Bacterial Type Strains, Phase II (KMG-II): from individual species to whole genera.</title>
        <authorList>
            <person name="Goeker M."/>
        </authorList>
    </citation>
    <scope>NUCLEOTIDE SEQUENCE [LARGE SCALE GENOMIC DNA]</scope>
    <source>
        <strain evidence="8 9">DSM 44720</strain>
    </source>
</reference>
<feature type="domain" description="Major facilitator superfamily (MFS) profile" evidence="7">
    <location>
        <begin position="11"/>
        <end position="397"/>
    </location>
</feature>